<reference evidence="2" key="2">
    <citation type="submission" date="2019-06" db="EMBL/GenBank/DDBJ databases">
        <title>Genomics analysis of Aphanomyces spp. identifies a new class of oomycete effector associated with host adaptation.</title>
        <authorList>
            <person name="Gaulin E."/>
        </authorList>
    </citation>
    <scope>NUCLEOTIDE SEQUENCE</scope>
    <source>
        <strain evidence="2">CBS 578.67</strain>
    </source>
</reference>
<keyword evidence="4" id="KW-1185">Reference proteome</keyword>
<dbReference type="OrthoDB" id="97693at2759"/>
<evidence type="ECO:0000313" key="4">
    <source>
        <dbReference type="Proteomes" id="UP000332933"/>
    </source>
</evidence>
<gene>
    <name evidence="3" type="primary">Aste57867_23526</name>
    <name evidence="2" type="ORF">As57867_023455</name>
    <name evidence="3" type="ORF">ASTE57867_23526</name>
</gene>
<dbReference type="EMBL" id="CAADRA010007302">
    <property type="protein sequence ID" value="VFU00171.1"/>
    <property type="molecule type" value="Genomic_DNA"/>
</dbReference>
<reference evidence="3 4" key="1">
    <citation type="submission" date="2019-03" db="EMBL/GenBank/DDBJ databases">
        <authorList>
            <person name="Gaulin E."/>
            <person name="Dumas B."/>
        </authorList>
    </citation>
    <scope>NUCLEOTIDE SEQUENCE [LARGE SCALE GENOMIC DNA]</scope>
    <source>
        <strain evidence="3">CBS 568.67</strain>
    </source>
</reference>
<protein>
    <submittedName>
        <fullName evidence="3">Aste57867_23526 protein</fullName>
    </submittedName>
</protein>
<organism evidence="3 4">
    <name type="scientific">Aphanomyces stellatus</name>
    <dbReference type="NCBI Taxonomy" id="120398"/>
    <lineage>
        <taxon>Eukaryota</taxon>
        <taxon>Sar</taxon>
        <taxon>Stramenopiles</taxon>
        <taxon>Oomycota</taxon>
        <taxon>Saprolegniomycetes</taxon>
        <taxon>Saprolegniales</taxon>
        <taxon>Verrucalvaceae</taxon>
        <taxon>Aphanomyces</taxon>
    </lineage>
</organism>
<proteinExistence type="predicted"/>
<evidence type="ECO:0000256" key="1">
    <source>
        <dbReference type="SAM" id="MobiDB-lite"/>
    </source>
</evidence>
<evidence type="ECO:0000313" key="3">
    <source>
        <dbReference type="EMBL" id="VFU00171.1"/>
    </source>
</evidence>
<feature type="compositionally biased region" description="Low complexity" evidence="1">
    <location>
        <begin position="147"/>
        <end position="159"/>
    </location>
</feature>
<accession>A0A485LMW4</accession>
<evidence type="ECO:0000313" key="2">
    <source>
        <dbReference type="EMBL" id="KAF0684527.1"/>
    </source>
</evidence>
<feature type="compositionally biased region" description="Low complexity" evidence="1">
    <location>
        <begin position="100"/>
        <end position="116"/>
    </location>
</feature>
<dbReference type="Proteomes" id="UP000332933">
    <property type="component" value="Unassembled WGS sequence"/>
</dbReference>
<dbReference type="EMBL" id="VJMH01007276">
    <property type="protein sequence ID" value="KAF0684527.1"/>
    <property type="molecule type" value="Genomic_DNA"/>
</dbReference>
<dbReference type="AlphaFoldDB" id="A0A485LMW4"/>
<feature type="region of interest" description="Disordered" evidence="1">
    <location>
        <begin position="100"/>
        <end position="159"/>
    </location>
</feature>
<sequence length="159" mass="17095">MQRKLLHWKNTVIYKTNKFKYDAQKTAEALWYGTNNIGNAHANVSVPFMVTRNMKEQLATTHGFPAHVIATLTPVDAHNVLQNKMSFEAFQKQVKEVTAAAARATPPPTTASSAVTLVPDSSASDEPIASSALALAPESKVADDEPSSSSSLALAKQSE</sequence>
<name>A0A485LMW4_9STRA</name>